<name>A0AAD7XRV8_9STRA</name>
<gene>
    <name evidence="7" type="ORF">CTAYLR_009577</name>
</gene>
<evidence type="ECO:0000313" key="7">
    <source>
        <dbReference type="EMBL" id="KAJ8613912.1"/>
    </source>
</evidence>
<dbReference type="GO" id="GO:0030170">
    <property type="term" value="F:pyridoxal phosphate binding"/>
    <property type="evidence" value="ECO:0007669"/>
    <property type="project" value="InterPro"/>
</dbReference>
<keyword evidence="4" id="KW-0663">Pyridoxal phosphate</keyword>
<comment type="caution">
    <text evidence="7">The sequence shown here is derived from an EMBL/GenBank/DDBJ whole genome shotgun (WGS) entry which is preliminary data.</text>
</comment>
<evidence type="ECO:0000259" key="6">
    <source>
        <dbReference type="Pfam" id="PF00155"/>
    </source>
</evidence>
<feature type="region of interest" description="Disordered" evidence="5">
    <location>
        <begin position="1"/>
        <end position="24"/>
    </location>
</feature>
<evidence type="ECO:0000256" key="5">
    <source>
        <dbReference type="SAM" id="MobiDB-lite"/>
    </source>
</evidence>
<proteinExistence type="predicted"/>
<dbReference type="SUPFAM" id="SSF53383">
    <property type="entry name" value="PLP-dependent transferases"/>
    <property type="match status" value="1"/>
</dbReference>
<evidence type="ECO:0000256" key="3">
    <source>
        <dbReference type="ARBA" id="ARBA00022679"/>
    </source>
</evidence>
<dbReference type="InterPro" id="IPR004839">
    <property type="entry name" value="Aminotransferase_I/II_large"/>
</dbReference>
<dbReference type="PANTHER" id="PTHR42790:SF19">
    <property type="entry name" value="KYNURENINE_ALPHA-AMINOADIPATE AMINOTRANSFERASE, MITOCHONDRIAL"/>
    <property type="match status" value="1"/>
</dbReference>
<reference evidence="7" key="1">
    <citation type="submission" date="2023-01" db="EMBL/GenBank/DDBJ databases">
        <title>Metagenome sequencing of chrysophaentin producing Chrysophaeum taylorii.</title>
        <authorList>
            <person name="Davison J."/>
            <person name="Bewley C."/>
        </authorList>
    </citation>
    <scope>NUCLEOTIDE SEQUENCE</scope>
    <source>
        <strain evidence="7">NIES-1699</strain>
    </source>
</reference>
<dbReference type="AlphaFoldDB" id="A0AAD7XRV8"/>
<dbReference type="CDD" id="cd00609">
    <property type="entry name" value="AAT_like"/>
    <property type="match status" value="1"/>
</dbReference>
<dbReference type="PANTHER" id="PTHR42790">
    <property type="entry name" value="AMINOTRANSFERASE"/>
    <property type="match status" value="1"/>
</dbReference>
<evidence type="ECO:0000256" key="1">
    <source>
        <dbReference type="ARBA" id="ARBA00001933"/>
    </source>
</evidence>
<protein>
    <recommendedName>
        <fullName evidence="6">Aminotransferase class I/classII large domain-containing protein</fullName>
    </recommendedName>
</protein>
<keyword evidence="8" id="KW-1185">Reference proteome</keyword>
<dbReference type="GO" id="GO:1901605">
    <property type="term" value="P:alpha-amino acid metabolic process"/>
    <property type="evidence" value="ECO:0007669"/>
    <property type="project" value="TreeGrafter"/>
</dbReference>
<dbReference type="Gene3D" id="3.40.640.10">
    <property type="entry name" value="Type I PLP-dependent aspartate aminotransferase-like (Major domain)"/>
    <property type="match status" value="1"/>
</dbReference>
<accession>A0AAD7XRV8</accession>
<comment type="cofactor">
    <cofactor evidence="1">
        <name>pyridoxal 5'-phosphate</name>
        <dbReference type="ChEBI" id="CHEBI:597326"/>
    </cofactor>
</comment>
<feature type="domain" description="Aminotransferase class I/classII large" evidence="6">
    <location>
        <begin position="98"/>
        <end position="425"/>
    </location>
</feature>
<keyword evidence="2" id="KW-0032">Aminotransferase</keyword>
<keyword evidence="3" id="KW-0808">Transferase</keyword>
<dbReference type="EMBL" id="JAQMWT010000016">
    <property type="protein sequence ID" value="KAJ8613912.1"/>
    <property type="molecule type" value="Genomic_DNA"/>
</dbReference>
<dbReference type="GO" id="GO:0008483">
    <property type="term" value="F:transaminase activity"/>
    <property type="evidence" value="ECO:0007669"/>
    <property type="project" value="UniProtKB-KW"/>
</dbReference>
<evidence type="ECO:0000256" key="2">
    <source>
        <dbReference type="ARBA" id="ARBA00022576"/>
    </source>
</evidence>
<organism evidence="7 8">
    <name type="scientific">Chrysophaeum taylorii</name>
    <dbReference type="NCBI Taxonomy" id="2483200"/>
    <lineage>
        <taxon>Eukaryota</taxon>
        <taxon>Sar</taxon>
        <taxon>Stramenopiles</taxon>
        <taxon>Ochrophyta</taxon>
        <taxon>Pelagophyceae</taxon>
        <taxon>Pelagomonadales</taxon>
        <taxon>Pelagomonadaceae</taxon>
        <taxon>Chrysophaeum</taxon>
    </lineage>
</organism>
<dbReference type="Proteomes" id="UP001230188">
    <property type="component" value="Unassembled WGS sequence"/>
</dbReference>
<dbReference type="InterPro" id="IPR015421">
    <property type="entry name" value="PyrdxlP-dep_Trfase_major"/>
</dbReference>
<evidence type="ECO:0000313" key="8">
    <source>
        <dbReference type="Proteomes" id="UP001230188"/>
    </source>
</evidence>
<dbReference type="InterPro" id="IPR050859">
    <property type="entry name" value="Class-I_PLP-dep_aminotransf"/>
</dbReference>
<sequence>MAAAATTARKLVTPHPSRHSRDRVEARTTALVALPFEMQFSSLGSKLERSPIRTATNSARAAKERGEDVVSLAGGLPSAELFAMRSMSVDGVEVEGADDVLQYHSGKGNPGLLEKVARLQHSLHEGKYGIACTTGNTDALVKTIELLTEPGDPVFTETPTWPGFLSQLAPRDRAAVGVAMDERGVIPHALDAALAKETGTQQRVFYTVPAGQNPTGVTVDDDRKRQIYEICRRRNVVIVEDDPYYFLRLDGNPLSASYLSLDRDGRVVRLDSASKILAPGIRLGWISGPELFVEKYVLLAETSTQFPSGLAQLAVSHLLDRDFSGHLDRIAADYRRRRDLLVTTLEENLDATLADWNLPTCGMFLWVKQHVSPDARHLVDDFVEKGVAVVPGHCFATTRDLQCPYFRLTFAFGSDDDIRKGAARIAAVLKDKAANE</sequence>
<dbReference type="Pfam" id="PF00155">
    <property type="entry name" value="Aminotran_1_2"/>
    <property type="match status" value="1"/>
</dbReference>
<evidence type="ECO:0000256" key="4">
    <source>
        <dbReference type="ARBA" id="ARBA00022898"/>
    </source>
</evidence>
<dbReference type="InterPro" id="IPR015424">
    <property type="entry name" value="PyrdxlP-dep_Trfase"/>
</dbReference>